<gene>
    <name evidence="1" type="ORF">COCNU_10G000350</name>
</gene>
<protein>
    <submittedName>
        <fullName evidence="1">Putative UDP-xylose transporter 1</fullName>
    </submittedName>
</protein>
<accession>A0A8K0IL27</accession>
<dbReference type="Proteomes" id="UP000797356">
    <property type="component" value="Chromosome 10"/>
</dbReference>
<comment type="caution">
    <text evidence="1">The sequence shown here is derived from an EMBL/GenBank/DDBJ whole genome shotgun (WGS) entry which is preliminary data.</text>
</comment>
<reference evidence="1" key="2">
    <citation type="submission" date="2019-07" db="EMBL/GenBank/DDBJ databases">
        <authorList>
            <person name="Yang Y."/>
            <person name="Bocs S."/>
            <person name="Baudouin L."/>
        </authorList>
    </citation>
    <scope>NUCLEOTIDE SEQUENCE</scope>
    <source>
        <tissue evidence="1">Spear leaf of Hainan Tall coconut</tissue>
    </source>
</reference>
<feature type="non-terminal residue" evidence="1">
    <location>
        <position position="1"/>
    </location>
</feature>
<name>A0A8K0IL27_COCNU</name>
<proteinExistence type="predicted"/>
<dbReference type="AlphaFoldDB" id="A0A8K0IL27"/>
<dbReference type="OrthoDB" id="1928334at2759"/>
<evidence type="ECO:0000313" key="2">
    <source>
        <dbReference type="Proteomes" id="UP000797356"/>
    </source>
</evidence>
<sequence>VTFCTLHVAQCLHLFEPKSIDAKTVAVFGLLNGTSIGFLNLSLGFNSIGFYQASAATTTRP</sequence>
<keyword evidence="2" id="KW-1185">Reference proteome</keyword>
<organism evidence="1 2">
    <name type="scientific">Cocos nucifera</name>
    <name type="common">Coconut palm</name>
    <dbReference type="NCBI Taxonomy" id="13894"/>
    <lineage>
        <taxon>Eukaryota</taxon>
        <taxon>Viridiplantae</taxon>
        <taxon>Streptophyta</taxon>
        <taxon>Embryophyta</taxon>
        <taxon>Tracheophyta</taxon>
        <taxon>Spermatophyta</taxon>
        <taxon>Magnoliopsida</taxon>
        <taxon>Liliopsida</taxon>
        <taxon>Arecaceae</taxon>
        <taxon>Arecoideae</taxon>
        <taxon>Cocoseae</taxon>
        <taxon>Attaleinae</taxon>
        <taxon>Cocos</taxon>
    </lineage>
</organism>
<reference evidence="1" key="1">
    <citation type="journal article" date="2017" name="Gigascience">
        <title>The genome draft of coconut (Cocos nucifera).</title>
        <authorList>
            <person name="Xiao Y."/>
            <person name="Xu P."/>
            <person name="Fan H."/>
            <person name="Baudouin L."/>
            <person name="Xia W."/>
            <person name="Bocs S."/>
            <person name="Xu J."/>
            <person name="Li Q."/>
            <person name="Guo A."/>
            <person name="Zhou L."/>
            <person name="Li J."/>
            <person name="Wu Y."/>
            <person name="Ma Z."/>
            <person name="Armero A."/>
            <person name="Issali A.E."/>
            <person name="Liu N."/>
            <person name="Peng M."/>
            <person name="Yang Y."/>
        </authorList>
    </citation>
    <scope>NUCLEOTIDE SEQUENCE</scope>
    <source>
        <tissue evidence="1">Spear leaf of Hainan Tall coconut</tissue>
    </source>
</reference>
<evidence type="ECO:0000313" key="1">
    <source>
        <dbReference type="EMBL" id="KAG1361816.1"/>
    </source>
</evidence>
<dbReference type="EMBL" id="CM017881">
    <property type="protein sequence ID" value="KAG1361816.1"/>
    <property type="molecule type" value="Genomic_DNA"/>
</dbReference>